<accession>A0ABD1RU31</accession>
<dbReference type="PANTHER" id="PTHR33223">
    <property type="entry name" value="CCHC-TYPE DOMAIN-CONTAINING PROTEIN"/>
    <property type="match status" value="1"/>
</dbReference>
<dbReference type="Proteomes" id="UP001604336">
    <property type="component" value="Unassembled WGS sequence"/>
</dbReference>
<sequence>MLKNWYPRAIEITTTKTSKELLIGFNMPPMEKYNERGDPIDHINVYKTRLQGFISVVKYRNFQTTIVSDMKRWCNKLKPRSIRSWPQLKLEFINGFIGNRTTAANVAQLHDVRQKEGEYVKSYSECSVRSSTTWQKAT</sequence>
<name>A0ABD1RU31_9LAMI</name>
<feature type="domain" description="Retrotransposon gag" evidence="1">
    <location>
        <begin position="68"/>
        <end position="125"/>
    </location>
</feature>
<reference evidence="3" key="1">
    <citation type="submission" date="2024-07" db="EMBL/GenBank/DDBJ databases">
        <title>Two chromosome-level genome assemblies of Korean endemic species Abeliophyllum distichum and Forsythia ovata (Oleaceae).</title>
        <authorList>
            <person name="Jang H."/>
        </authorList>
    </citation>
    <scope>NUCLEOTIDE SEQUENCE [LARGE SCALE GENOMIC DNA]</scope>
</reference>
<dbReference type="InterPro" id="IPR005162">
    <property type="entry name" value="Retrotrans_gag_dom"/>
</dbReference>
<evidence type="ECO:0000259" key="1">
    <source>
        <dbReference type="Pfam" id="PF03732"/>
    </source>
</evidence>
<protein>
    <submittedName>
        <fullName evidence="2">Retrotrans gag domain-containing protein</fullName>
    </submittedName>
</protein>
<keyword evidence="3" id="KW-1185">Reference proteome</keyword>
<dbReference type="Pfam" id="PF03732">
    <property type="entry name" value="Retrotrans_gag"/>
    <property type="match status" value="1"/>
</dbReference>
<dbReference type="EMBL" id="JBFOLK010000008">
    <property type="protein sequence ID" value="KAL2491671.1"/>
    <property type="molecule type" value="Genomic_DNA"/>
</dbReference>
<gene>
    <name evidence="2" type="ORF">Adt_27299</name>
</gene>
<dbReference type="PANTHER" id="PTHR33223:SF10">
    <property type="entry name" value="AMINOTRANSFERASE-LIKE PLANT MOBILE DOMAIN-CONTAINING PROTEIN"/>
    <property type="match status" value="1"/>
</dbReference>
<evidence type="ECO:0000313" key="3">
    <source>
        <dbReference type="Proteomes" id="UP001604336"/>
    </source>
</evidence>
<evidence type="ECO:0000313" key="2">
    <source>
        <dbReference type="EMBL" id="KAL2491671.1"/>
    </source>
</evidence>
<organism evidence="2 3">
    <name type="scientific">Abeliophyllum distichum</name>
    <dbReference type="NCBI Taxonomy" id="126358"/>
    <lineage>
        <taxon>Eukaryota</taxon>
        <taxon>Viridiplantae</taxon>
        <taxon>Streptophyta</taxon>
        <taxon>Embryophyta</taxon>
        <taxon>Tracheophyta</taxon>
        <taxon>Spermatophyta</taxon>
        <taxon>Magnoliopsida</taxon>
        <taxon>eudicotyledons</taxon>
        <taxon>Gunneridae</taxon>
        <taxon>Pentapetalae</taxon>
        <taxon>asterids</taxon>
        <taxon>lamiids</taxon>
        <taxon>Lamiales</taxon>
        <taxon>Oleaceae</taxon>
        <taxon>Forsythieae</taxon>
        <taxon>Abeliophyllum</taxon>
    </lineage>
</organism>
<dbReference type="AlphaFoldDB" id="A0ABD1RU31"/>
<proteinExistence type="predicted"/>
<comment type="caution">
    <text evidence="2">The sequence shown here is derived from an EMBL/GenBank/DDBJ whole genome shotgun (WGS) entry which is preliminary data.</text>
</comment>